<sequence>MSVGKAGCVGFAIIMLFYAFANIALFLVDFIFQRGDPDWTSLFKLMCDFILVPPSFLLIIASSKENLTMVLIAEVIYICTTLAHVLCTILFFLLYQKHKDFGMNFMIFLIQRVIFFVVMIVGVILMIVHHRSLKGEDEYVVYDTKDHYLGDDETDISRFRGGKGLLEESDEDDVPCNDMADDAEDAPKTGVPRTARLAQYLQTGEFVGDPKEIKEAKACNPCAYVEPHCGNRLPATPLKPPTLPPLPPMRTSPKYRTVFPTSRSVDVPEGPSMFPKKSFQQEEKCMTGGQKTRASCCGGGEVLELMPDGRDAASCVIVKNVGNPVAMMKRCATPLVPCPTVRRSSLRSIGQSRRGYSFNGPPPVPPLPRHSMGRPSSVPGNYCQSSCAPGQYDFSGTQPLESELVDPGRETKLCPHKFQAEKSMCFSKGPAIPPSNPHTSACLPPISLESDPWGQGCPQVPDLCLVGPKTHELCPKPLIPPCGHVECAAPVQLDAPRTVDIRILERPPPREHMRSVHFDARSNLMTRYGPAPNDTTCPHN</sequence>
<evidence type="ECO:0000313" key="4">
    <source>
        <dbReference type="Proteomes" id="UP000494040"/>
    </source>
</evidence>
<dbReference type="EnsemblMetazoa" id="XM_014396139.2">
    <property type="protein sequence ID" value="XP_014251625.1"/>
    <property type="gene ID" value="LOC106667892"/>
</dbReference>
<reference evidence="3" key="1">
    <citation type="submission" date="2022-01" db="UniProtKB">
        <authorList>
            <consortium name="EnsemblMetazoa"/>
        </authorList>
    </citation>
    <scope>IDENTIFICATION</scope>
</reference>
<dbReference type="OrthoDB" id="10544888at2759"/>
<organism evidence="3 4">
    <name type="scientific">Cimex lectularius</name>
    <name type="common">Bed bug</name>
    <name type="synonym">Acanthia lectularia</name>
    <dbReference type="NCBI Taxonomy" id="79782"/>
    <lineage>
        <taxon>Eukaryota</taxon>
        <taxon>Metazoa</taxon>
        <taxon>Ecdysozoa</taxon>
        <taxon>Arthropoda</taxon>
        <taxon>Hexapoda</taxon>
        <taxon>Insecta</taxon>
        <taxon>Pterygota</taxon>
        <taxon>Neoptera</taxon>
        <taxon>Paraneoptera</taxon>
        <taxon>Hemiptera</taxon>
        <taxon>Heteroptera</taxon>
        <taxon>Panheteroptera</taxon>
        <taxon>Cimicomorpha</taxon>
        <taxon>Cimicidae</taxon>
        <taxon>Cimex</taxon>
    </lineage>
</organism>
<feature type="transmembrane region" description="Helical" evidence="2">
    <location>
        <begin position="75"/>
        <end position="95"/>
    </location>
</feature>
<dbReference type="Proteomes" id="UP000494040">
    <property type="component" value="Unassembled WGS sequence"/>
</dbReference>
<keyword evidence="4" id="KW-1185">Reference proteome</keyword>
<keyword evidence="2" id="KW-1133">Transmembrane helix</keyword>
<feature type="transmembrane region" description="Helical" evidence="2">
    <location>
        <begin position="6"/>
        <end position="30"/>
    </location>
</feature>
<keyword evidence="2" id="KW-0472">Membrane</keyword>
<evidence type="ECO:0000256" key="1">
    <source>
        <dbReference type="SAM" id="MobiDB-lite"/>
    </source>
</evidence>
<feature type="region of interest" description="Disordered" evidence="1">
    <location>
        <begin position="261"/>
        <end position="281"/>
    </location>
</feature>
<protein>
    <submittedName>
        <fullName evidence="3">Uncharacterized protein</fullName>
    </submittedName>
</protein>
<feature type="transmembrane region" description="Helical" evidence="2">
    <location>
        <begin position="42"/>
        <end position="63"/>
    </location>
</feature>
<name>A0A8I6RWU7_CIMLE</name>
<accession>A0A8I6RWU7</accession>
<evidence type="ECO:0000256" key="2">
    <source>
        <dbReference type="SAM" id="Phobius"/>
    </source>
</evidence>
<proteinExistence type="predicted"/>
<dbReference type="AlphaFoldDB" id="A0A8I6RWU7"/>
<dbReference type="RefSeq" id="XP_014251625.1">
    <property type="nucleotide sequence ID" value="XM_014396139.2"/>
</dbReference>
<evidence type="ECO:0000313" key="3">
    <source>
        <dbReference type="EnsemblMetazoa" id="XP_014251625.1"/>
    </source>
</evidence>
<keyword evidence="2" id="KW-0812">Transmembrane</keyword>
<dbReference type="KEGG" id="clec:106667892"/>
<feature type="transmembrane region" description="Helical" evidence="2">
    <location>
        <begin position="107"/>
        <end position="128"/>
    </location>
</feature>
<dbReference type="GeneID" id="106667892"/>
<feature type="region of interest" description="Disordered" evidence="1">
    <location>
        <begin position="352"/>
        <end position="375"/>
    </location>
</feature>